<organism evidence="2">
    <name type="scientific">Octopus bimaculoides</name>
    <name type="common">California two-spotted octopus</name>
    <dbReference type="NCBI Taxonomy" id="37653"/>
    <lineage>
        <taxon>Eukaryota</taxon>
        <taxon>Metazoa</taxon>
        <taxon>Spiralia</taxon>
        <taxon>Lophotrochozoa</taxon>
        <taxon>Mollusca</taxon>
        <taxon>Cephalopoda</taxon>
        <taxon>Coleoidea</taxon>
        <taxon>Octopodiformes</taxon>
        <taxon>Octopoda</taxon>
        <taxon>Incirrata</taxon>
        <taxon>Octopodidae</taxon>
        <taxon>Octopus</taxon>
    </lineage>
</organism>
<reference evidence="2" key="1">
    <citation type="submission" date="2015-07" db="EMBL/GenBank/DDBJ databases">
        <title>MeaNS - Measles Nucleotide Surveillance Program.</title>
        <authorList>
            <person name="Tran T."/>
            <person name="Druce J."/>
        </authorList>
    </citation>
    <scope>NUCLEOTIDE SEQUENCE</scope>
    <source>
        <strain evidence="2">UCB-OBI-ISO-001</strain>
        <tissue evidence="2">Gonad</tissue>
    </source>
</reference>
<dbReference type="InterPro" id="IPR025946">
    <property type="entry name" value="CABIT_dom"/>
</dbReference>
<dbReference type="AlphaFoldDB" id="A0A0L8FTJ7"/>
<protein>
    <recommendedName>
        <fullName evidence="1">CABIT domain-containing protein</fullName>
    </recommendedName>
</protein>
<feature type="domain" description="CABIT" evidence="1">
    <location>
        <begin position="45"/>
        <end position="236"/>
    </location>
</feature>
<proteinExistence type="predicted"/>
<dbReference type="EMBL" id="KQ426613">
    <property type="protein sequence ID" value="KOF68021.1"/>
    <property type="molecule type" value="Genomic_DNA"/>
</dbReference>
<name>A0A0L8FTJ7_OCTBM</name>
<evidence type="ECO:0000313" key="2">
    <source>
        <dbReference type="EMBL" id="KOF68021.1"/>
    </source>
</evidence>
<dbReference type="Pfam" id="PF12736">
    <property type="entry name" value="CABIT"/>
    <property type="match status" value="1"/>
</dbReference>
<sequence>MTEELNWSERSYTLTDIDSKLKINSCLVKIEEGQELESFLDLFAIKCFKNLFRVQAYRMNNNEDLTDTSTYGEGVSIPINYTKHGSIIPLYGASHVFKTVEEMIMAFPRFVEVQDNLTFCSNNCLIHLKPGDHLELLKVEKTTNSSGKQLVCQKTDNKERLNLSASSIGHFKTVPDPNTYSIKDVLRILKLPQVINFESNSDVADLEGAESNASDTEFSGSYLLVGLQKSRAVVINCLSEENDNDASYLLPLDSDLFEHLKYHFAFRNDFKSIKICKSKSGNETLDQESLEMVKKYTQNSIESGAKDIYQMTAFENNYNYYSTYYTRGKQLHHALTAPCTYCSCIYFAVSFTHHTHTHLHTTHKHSSPLMHKNTAALSTCALKLYLCLSTAFSSGGHV</sequence>
<dbReference type="OrthoDB" id="6069759at2759"/>
<gene>
    <name evidence="2" type="ORF">OCBIM_22008313mg</name>
</gene>
<accession>A0A0L8FTJ7</accession>
<evidence type="ECO:0000259" key="1">
    <source>
        <dbReference type="Pfam" id="PF12736"/>
    </source>
</evidence>